<dbReference type="Pfam" id="PF17389">
    <property type="entry name" value="Bac_rhamnosid6H"/>
    <property type="match status" value="1"/>
</dbReference>
<dbReference type="Pfam" id="PF05592">
    <property type="entry name" value="Bac_rhamnosid"/>
    <property type="match status" value="1"/>
</dbReference>
<sequence>MKIMHILVNHMSEPLGFELKNLRIEFQVQQDHANNIKLQKKIQIYLDSPNSLEYQTDWQDFPNNYFNVDLDLQPRTRYQVVISIRSVNQEIQAQTWFETGKMSEPFSAHWIGNADIDSANIILQRELAINKPLKKARLYISGLGLYETYIDGQKVGQEYLTPGVSAYDQFVQVQTYDITRQLVTMRTHKLCIGCGDGWYKGNFGFDGGQDCIYGNRQQAIAEYHLDFTDGSHQVIITDQNWQTTTGPIKKAAIYYGEDYDATDLLKDWQPVELIEQSKTVLRDRLSLPITVNQRLVPKLIQTPSGEQILDFGQNQAGWIEFYNREPSGIKLSFEMGEILQNGEFYRDNLREARATFTYVSNGKSEWVRPHFTYFGYRYVKVSGNTLPLNAEDYQAAVLCSQMEDTGSITTNSSLVNRLFKNVIWGQRSNFLDIPTDCPQRDERLGWTGDANIFSQTAAYNMNVFAFFKKYAHDIALEQQQNDGFVPMYAPAMGQKDGGAAVWADAATMIPWNMYQIYGDPAILRQNYSQMKAWVDWISQHTTTPNLWTGTFQFGDWLALDGENPGKPTGKTDEDFIASIYYYCSTNIVAQTAQLLKDPANYRRYLAQARNIKKAIQQEYITANGRLAIDSQTAYSLALCFDIVTQEQKEHVVADLVRRINLDKQHLTTGFVGTPYLCQALSDNGQHKLATTIFLNEDFPSWLYAVKLGATTVWERWDSVQADGTINSQGMNSLNHYSIGAIMAWAYKYLLGIKAQTPGFQKTTFSPQFDYRLPRVEGSFQTSYGKIAVQSAIETDEQHTILIKLVVPIGVDLQVFLPRSQQQIISVNQQEKIGDGFWLSSGEYQISYQPTLDYIERYTPQTPVKQILVDQDLVAQIMDIDPVLNFFVQDPQAIDNFGSMSLTEMNTTFPFINISEQHLQQINDLLTQTEILSERK</sequence>
<dbReference type="Gene3D" id="1.50.10.10">
    <property type="match status" value="1"/>
</dbReference>
<protein>
    <recommendedName>
        <fullName evidence="2">alpha-L-rhamnosidase</fullName>
        <ecNumber evidence="2">3.2.1.40</ecNumber>
    </recommendedName>
</protein>
<evidence type="ECO:0000259" key="7">
    <source>
        <dbReference type="Pfam" id="PF17390"/>
    </source>
</evidence>
<keyword evidence="3 8" id="KW-0378">Hydrolase</keyword>
<comment type="catalytic activity">
    <reaction evidence="1">
        <text>Hydrolysis of terminal non-reducing alpha-L-rhamnose residues in alpha-L-rhamnosides.</text>
        <dbReference type="EC" id="3.2.1.40"/>
    </reaction>
</comment>
<evidence type="ECO:0000256" key="3">
    <source>
        <dbReference type="ARBA" id="ARBA00022801"/>
    </source>
</evidence>
<name>A0ABY4PCA9_9LACO</name>
<accession>A0ABY4PCA9</accession>
<dbReference type="PANTHER" id="PTHR33307:SF6">
    <property type="entry name" value="ALPHA-RHAMNOSIDASE (EUROFUNG)-RELATED"/>
    <property type="match status" value="1"/>
</dbReference>
<dbReference type="Gene3D" id="2.60.120.260">
    <property type="entry name" value="Galactose-binding domain-like"/>
    <property type="match status" value="2"/>
</dbReference>
<feature type="domain" description="Bacterial alpha-L-rhamnosidase N-terminal" evidence="5">
    <location>
        <begin position="132"/>
        <end position="273"/>
    </location>
</feature>
<dbReference type="Proteomes" id="UP000831947">
    <property type="component" value="Chromosome"/>
</dbReference>
<dbReference type="RefSeq" id="WP_249512624.1">
    <property type="nucleotide sequence ID" value="NZ_CP093365.1"/>
</dbReference>
<feature type="domain" description="Alpha-L-rhamnosidase six-hairpin glycosidase" evidence="6">
    <location>
        <begin position="404"/>
        <end position="748"/>
    </location>
</feature>
<evidence type="ECO:0000313" key="9">
    <source>
        <dbReference type="Proteomes" id="UP000831947"/>
    </source>
</evidence>
<dbReference type="EC" id="3.2.1.40" evidence="2"/>
<keyword evidence="9" id="KW-1185">Reference proteome</keyword>
<dbReference type="Gene3D" id="2.60.420.10">
    <property type="entry name" value="Maltose phosphorylase, domain 3"/>
    <property type="match status" value="1"/>
</dbReference>
<reference evidence="8 9" key="1">
    <citation type="journal article" date="2022" name="Int. J. Syst. Evol. Microbiol.">
        <title>Apilactobacillus apisilvae sp. nov., Nicolia spurrieriana gen. nov. sp. nov., Bombilactobacillus folatiphilus sp. nov. and Bombilactobacillus thymidiniphilus sp. nov., four new lactic acid bacterial isolates from stingless bees Tetragonula carbonaria and Austroplebeia australis.</title>
        <authorList>
            <person name="Oliphant S.A."/>
            <person name="Watson-Haigh N.S."/>
            <person name="Sumby K.M."/>
            <person name="Gardner J."/>
            <person name="Groom S."/>
            <person name="Jiranek V."/>
        </authorList>
    </citation>
    <scope>NUCLEOTIDE SEQUENCE [LARGE SCALE GENOMIC DNA]</scope>
    <source>
        <strain evidence="8 9">SG4_A1</strain>
    </source>
</reference>
<evidence type="ECO:0000259" key="6">
    <source>
        <dbReference type="Pfam" id="PF17389"/>
    </source>
</evidence>
<organism evidence="8 9">
    <name type="scientific">Bombilactobacillus thymidiniphilus</name>
    <dbReference type="NCBI Taxonomy" id="2923363"/>
    <lineage>
        <taxon>Bacteria</taxon>
        <taxon>Bacillati</taxon>
        <taxon>Bacillota</taxon>
        <taxon>Bacilli</taxon>
        <taxon>Lactobacillales</taxon>
        <taxon>Lactobacillaceae</taxon>
        <taxon>Bombilactobacillus</taxon>
    </lineage>
</organism>
<dbReference type="InterPro" id="IPR035396">
    <property type="entry name" value="Bac_rhamnosid6H"/>
</dbReference>
<evidence type="ECO:0000259" key="5">
    <source>
        <dbReference type="Pfam" id="PF08531"/>
    </source>
</evidence>
<dbReference type="InterPro" id="IPR008928">
    <property type="entry name" value="6-hairpin_glycosidase_sf"/>
</dbReference>
<dbReference type="InterPro" id="IPR035398">
    <property type="entry name" value="Bac_rhamnosid_C"/>
</dbReference>
<dbReference type="SUPFAM" id="SSF48208">
    <property type="entry name" value="Six-hairpin glycosidases"/>
    <property type="match status" value="1"/>
</dbReference>
<dbReference type="PIRSF" id="PIRSF010631">
    <property type="entry name" value="A-rhamnsds"/>
    <property type="match status" value="1"/>
</dbReference>
<dbReference type="Pfam" id="PF17390">
    <property type="entry name" value="Bac_rhamnosid_C"/>
    <property type="match status" value="1"/>
</dbReference>
<dbReference type="Pfam" id="PF08531">
    <property type="entry name" value="Bac_rhamnosid_N"/>
    <property type="match status" value="1"/>
</dbReference>
<evidence type="ECO:0000313" key="8">
    <source>
        <dbReference type="EMBL" id="UQS83398.1"/>
    </source>
</evidence>
<evidence type="ECO:0000259" key="4">
    <source>
        <dbReference type="Pfam" id="PF05592"/>
    </source>
</evidence>
<evidence type="ECO:0000256" key="1">
    <source>
        <dbReference type="ARBA" id="ARBA00001445"/>
    </source>
</evidence>
<evidence type="ECO:0000256" key="2">
    <source>
        <dbReference type="ARBA" id="ARBA00012652"/>
    </source>
</evidence>
<feature type="domain" description="Alpha-L-rhamnosidase concanavalin-like" evidence="4">
    <location>
        <begin position="301"/>
        <end position="397"/>
    </location>
</feature>
<proteinExistence type="predicted"/>
<dbReference type="InterPro" id="IPR016007">
    <property type="entry name" value="Alpha_rhamnosid"/>
</dbReference>
<dbReference type="GO" id="GO:0016787">
    <property type="term" value="F:hydrolase activity"/>
    <property type="evidence" value="ECO:0007669"/>
    <property type="project" value="UniProtKB-KW"/>
</dbReference>
<dbReference type="InterPro" id="IPR012341">
    <property type="entry name" value="6hp_glycosidase-like_sf"/>
</dbReference>
<dbReference type="EMBL" id="CP093365">
    <property type="protein sequence ID" value="UQS83398.1"/>
    <property type="molecule type" value="Genomic_DNA"/>
</dbReference>
<dbReference type="PANTHER" id="PTHR33307">
    <property type="entry name" value="ALPHA-RHAMNOSIDASE (EUROFUNG)"/>
    <property type="match status" value="1"/>
</dbReference>
<feature type="domain" description="Alpha-L-rhamnosidase C-terminal" evidence="7">
    <location>
        <begin position="751"/>
        <end position="828"/>
    </location>
</feature>
<gene>
    <name evidence="8" type="ORF">MOO47_06385</name>
</gene>
<dbReference type="InterPro" id="IPR013737">
    <property type="entry name" value="Bac_rhamnosid_N"/>
</dbReference>
<dbReference type="InterPro" id="IPR008902">
    <property type="entry name" value="Rhamnosid_concanavalin"/>
</dbReference>